<dbReference type="KEGG" id="bdi:104585431"/>
<dbReference type="InterPro" id="IPR036047">
    <property type="entry name" value="F-box-like_dom_sf"/>
</dbReference>
<dbReference type="OrthoDB" id="605328at2759"/>
<dbReference type="InterPro" id="IPR013187">
    <property type="entry name" value="F-box-assoc_dom_typ3"/>
</dbReference>
<dbReference type="SUPFAM" id="SSF81383">
    <property type="entry name" value="F-box domain"/>
    <property type="match status" value="1"/>
</dbReference>
<evidence type="ECO:0000313" key="3">
    <source>
        <dbReference type="EMBL" id="KQK17006.1"/>
    </source>
</evidence>
<reference evidence="3 4" key="1">
    <citation type="journal article" date="2010" name="Nature">
        <title>Genome sequencing and analysis of the model grass Brachypodium distachyon.</title>
        <authorList>
            <consortium name="International Brachypodium Initiative"/>
        </authorList>
    </citation>
    <scope>NUCLEOTIDE SEQUENCE [LARGE SCALE GENOMIC DNA]</scope>
    <source>
        <strain evidence="3 4">Bd21</strain>
    </source>
</reference>
<name>A0A0Q3NHT4_BRADI</name>
<dbReference type="AlphaFoldDB" id="A0A0Q3NHT4"/>
<dbReference type="CDD" id="cd22157">
    <property type="entry name" value="F-box_AtFBW1-like"/>
    <property type="match status" value="1"/>
</dbReference>
<evidence type="ECO:0000259" key="2">
    <source>
        <dbReference type="SMART" id="SM00256"/>
    </source>
</evidence>
<evidence type="ECO:0000313" key="5">
    <source>
        <dbReference type="Proteomes" id="UP000008810"/>
    </source>
</evidence>
<dbReference type="STRING" id="15368.A0A0Q3NHT4"/>
<dbReference type="Proteomes" id="UP000008810">
    <property type="component" value="Chromosome 1"/>
</dbReference>
<dbReference type="PANTHER" id="PTHR35546">
    <property type="entry name" value="F-BOX PROTEIN INTERACTION DOMAIN PROTEIN-RELATED"/>
    <property type="match status" value="1"/>
</dbReference>
<organism evidence="3">
    <name type="scientific">Brachypodium distachyon</name>
    <name type="common">Purple false brome</name>
    <name type="synonym">Trachynia distachya</name>
    <dbReference type="NCBI Taxonomy" id="15368"/>
    <lineage>
        <taxon>Eukaryota</taxon>
        <taxon>Viridiplantae</taxon>
        <taxon>Streptophyta</taxon>
        <taxon>Embryophyta</taxon>
        <taxon>Tracheophyta</taxon>
        <taxon>Spermatophyta</taxon>
        <taxon>Magnoliopsida</taxon>
        <taxon>Liliopsida</taxon>
        <taxon>Poales</taxon>
        <taxon>Poaceae</taxon>
        <taxon>BOP clade</taxon>
        <taxon>Pooideae</taxon>
        <taxon>Stipodae</taxon>
        <taxon>Brachypodieae</taxon>
        <taxon>Brachypodium</taxon>
    </lineage>
</organism>
<feature type="region of interest" description="Disordered" evidence="1">
    <location>
        <begin position="1"/>
        <end position="30"/>
    </location>
</feature>
<reference evidence="4" key="3">
    <citation type="submission" date="2018-08" db="UniProtKB">
        <authorList>
            <consortium name="EnsemblPlants"/>
        </authorList>
    </citation>
    <scope>IDENTIFICATION</scope>
    <source>
        <strain evidence="4">cv. Bd21</strain>
    </source>
</reference>
<dbReference type="Gramene" id="KQK17006">
    <property type="protein sequence ID" value="KQK17006"/>
    <property type="gene ID" value="BRADI_1g31910v3"/>
</dbReference>
<dbReference type="EMBL" id="CM000880">
    <property type="protein sequence ID" value="KQK17006.1"/>
    <property type="molecule type" value="Genomic_DNA"/>
</dbReference>
<evidence type="ECO:0000313" key="4">
    <source>
        <dbReference type="EnsemblPlants" id="KQK17006"/>
    </source>
</evidence>
<dbReference type="InterPro" id="IPR055290">
    <property type="entry name" value="At3g26010-like"/>
</dbReference>
<gene>
    <name evidence="4" type="primary">LOC104585431</name>
    <name evidence="3" type="ORF">BRADI_1g31910v3</name>
</gene>
<reference evidence="3" key="2">
    <citation type="submission" date="2017-06" db="EMBL/GenBank/DDBJ databases">
        <title>WGS assembly of Brachypodium distachyon.</title>
        <authorList>
            <consortium name="The International Brachypodium Initiative"/>
            <person name="Lucas S."/>
            <person name="Harmon-Smith M."/>
            <person name="Lail K."/>
            <person name="Tice H."/>
            <person name="Grimwood J."/>
            <person name="Bruce D."/>
            <person name="Barry K."/>
            <person name="Shu S."/>
            <person name="Lindquist E."/>
            <person name="Wang M."/>
            <person name="Pitluck S."/>
            <person name="Vogel J.P."/>
            <person name="Garvin D.F."/>
            <person name="Mockler T.C."/>
            <person name="Schmutz J."/>
            <person name="Rokhsar D."/>
            <person name="Bevan M.W."/>
        </authorList>
    </citation>
    <scope>NUCLEOTIDE SEQUENCE</scope>
    <source>
        <strain evidence="3">Bd21</strain>
    </source>
</reference>
<keyword evidence="5" id="KW-1185">Reference proteome</keyword>
<dbReference type="RefSeq" id="XP_010240420.1">
    <property type="nucleotide sequence ID" value="XM_010242118.3"/>
</dbReference>
<evidence type="ECO:0000256" key="1">
    <source>
        <dbReference type="SAM" id="MobiDB-lite"/>
    </source>
</evidence>
<sequence>MAPPPLPSAAMTVPEEDSSRPRKGRRASTRIRTCSGGTAAERLTDDILVEILSRVPAKSLCRFKCVSPHWLGLTKDPHHRKKLPQTVAGFFHDSTSEEAEGLLESRVDFTNIGGTQRRPPVDTSFAFLPGHRRFDLLDCRNGLLLFRWFDASAESCLEFRYLVCNPATEKWAALPECHQAAVLGAALNPEERTVRLAFDPAVSPHFHVFLLEDQHDICHSISYLATWSPVYYSSRTSVAVYSSETGGWVHKRKTWDQQISITRRQSSTVFLDGKLHLHAYDRELSSFCLAAVDTDAETWTNFAVPGGTIEGFIQLSQGRLHYANLQRAGQDGFSNRLAVYVLQDYEKKEWILKHSIHTFDLARSIHVVFDGGFDWIVIHPQYNLIYFTLGWDSKFICYDMDRRQAQVICNLEECKKPYLPYVPLYAELPSLPM</sequence>
<proteinExistence type="predicted"/>
<dbReference type="Pfam" id="PF00646">
    <property type="entry name" value="F-box"/>
    <property type="match status" value="1"/>
</dbReference>
<dbReference type="GeneID" id="104585431"/>
<dbReference type="EnsemblPlants" id="KQK17006">
    <property type="protein sequence ID" value="KQK17006"/>
    <property type="gene ID" value="BRADI_1g31910v3"/>
</dbReference>
<dbReference type="PANTHER" id="PTHR35546:SF107">
    <property type="entry name" value="F-BOX DOMAIN-CONTAINING PROTEIN"/>
    <property type="match status" value="1"/>
</dbReference>
<protein>
    <recommendedName>
        <fullName evidence="2">F-box domain-containing protein</fullName>
    </recommendedName>
</protein>
<dbReference type="SMART" id="SM00256">
    <property type="entry name" value="FBOX"/>
    <property type="match status" value="1"/>
</dbReference>
<dbReference type="ExpressionAtlas" id="A0A0Q3NHT4">
    <property type="expression patterns" value="baseline and differential"/>
</dbReference>
<dbReference type="Pfam" id="PF08268">
    <property type="entry name" value="FBA_3"/>
    <property type="match status" value="1"/>
</dbReference>
<feature type="domain" description="F-box" evidence="2">
    <location>
        <begin position="43"/>
        <end position="83"/>
    </location>
</feature>
<dbReference type="Gene3D" id="1.20.1280.50">
    <property type="match status" value="1"/>
</dbReference>
<accession>A0A0Q3NHT4</accession>
<dbReference type="InterPro" id="IPR001810">
    <property type="entry name" value="F-box_dom"/>
</dbReference>